<reference evidence="2 3" key="1">
    <citation type="journal article" date="2019" name="Sci. Rep.">
        <title>Orb-weaving spider Araneus ventricosus genome elucidates the spidroin gene catalogue.</title>
        <authorList>
            <person name="Kono N."/>
            <person name="Nakamura H."/>
            <person name="Ohtoshi R."/>
            <person name="Moran D.A.P."/>
            <person name="Shinohara A."/>
            <person name="Yoshida Y."/>
            <person name="Fujiwara M."/>
            <person name="Mori M."/>
            <person name="Tomita M."/>
            <person name="Arakawa K."/>
        </authorList>
    </citation>
    <scope>NUCLEOTIDE SEQUENCE [LARGE SCALE GENOMIC DNA]</scope>
</reference>
<dbReference type="PANTHER" id="PTHR46114">
    <property type="entry name" value="APPLE DOMAIN-CONTAINING PROTEIN"/>
    <property type="match status" value="1"/>
</dbReference>
<dbReference type="Proteomes" id="UP000499080">
    <property type="component" value="Unassembled WGS sequence"/>
</dbReference>
<name>A0A4Y2NFP2_ARAVE</name>
<comment type="caution">
    <text evidence="2">The sequence shown here is derived from an EMBL/GenBank/DDBJ whole genome shotgun (WGS) entry which is preliminary data.</text>
</comment>
<evidence type="ECO:0000256" key="1">
    <source>
        <dbReference type="SAM" id="MobiDB-lite"/>
    </source>
</evidence>
<dbReference type="OrthoDB" id="7549893at2759"/>
<sequence>MTSWLKGFRHMQFALPMVWREPKNHSTDCYFCLTDISGITSHSRHTVVYPNLPSAIRPVTHRSELSIPKPTETSSLDDNDDIVSDSVVVKEAEDDQVPMYADVQTSPMPHLISQSYLNDLVRDLNLSKNQSELLASRLKEWNLLEKETKVCSLRKRQQDFQDFFSRGVGLQADYTKFCCFLCQWNSRDRKNHYIKKVWSKRQFLIPGVKNVENEPLVASEKIILPPLHIKLGLMKNFVKAMDCGGSGFQYLRLNFPEVSEAKIKEGIFVGPQIRQLMKDPVFESKLTEKEAAAWTSEGVSRKLPRKLQSGKLQANRQ</sequence>
<dbReference type="PANTHER" id="PTHR46114:SF1">
    <property type="entry name" value="ZAD DOMAIN-CONTAINING PROTEIN"/>
    <property type="match status" value="1"/>
</dbReference>
<organism evidence="2 3">
    <name type="scientific">Araneus ventricosus</name>
    <name type="common">Orbweaver spider</name>
    <name type="synonym">Epeira ventricosa</name>
    <dbReference type="NCBI Taxonomy" id="182803"/>
    <lineage>
        <taxon>Eukaryota</taxon>
        <taxon>Metazoa</taxon>
        <taxon>Ecdysozoa</taxon>
        <taxon>Arthropoda</taxon>
        <taxon>Chelicerata</taxon>
        <taxon>Arachnida</taxon>
        <taxon>Araneae</taxon>
        <taxon>Araneomorphae</taxon>
        <taxon>Entelegynae</taxon>
        <taxon>Araneoidea</taxon>
        <taxon>Araneidae</taxon>
        <taxon>Araneus</taxon>
    </lineage>
</organism>
<gene>
    <name evidence="2" type="ORF">AVEN_152647_1</name>
</gene>
<proteinExistence type="predicted"/>
<dbReference type="AlphaFoldDB" id="A0A4Y2NFP2"/>
<protein>
    <submittedName>
        <fullName evidence="2">Uncharacterized protein</fullName>
    </submittedName>
</protein>
<feature type="region of interest" description="Disordered" evidence="1">
    <location>
        <begin position="295"/>
        <end position="317"/>
    </location>
</feature>
<keyword evidence="3" id="KW-1185">Reference proteome</keyword>
<accession>A0A4Y2NFP2</accession>
<evidence type="ECO:0000313" key="3">
    <source>
        <dbReference type="Proteomes" id="UP000499080"/>
    </source>
</evidence>
<evidence type="ECO:0000313" key="2">
    <source>
        <dbReference type="EMBL" id="GBN37479.1"/>
    </source>
</evidence>
<dbReference type="EMBL" id="BGPR01009023">
    <property type="protein sequence ID" value="GBN37479.1"/>
    <property type="molecule type" value="Genomic_DNA"/>
</dbReference>